<evidence type="ECO:0000256" key="5">
    <source>
        <dbReference type="ARBA" id="ARBA00023180"/>
    </source>
</evidence>
<dbReference type="PANTHER" id="PTHR24045:SF0">
    <property type="entry name" value="N-ACETYLGLUCOSAMINE-1-PHOSPHOTRANSFERASE SUBUNITS ALPHA_BETA"/>
    <property type="match status" value="1"/>
</dbReference>
<keyword evidence="6" id="KW-0472">Membrane</keyword>
<evidence type="ECO:0000256" key="4">
    <source>
        <dbReference type="ARBA" id="ARBA00023157"/>
    </source>
</evidence>
<evidence type="ECO:0000313" key="9">
    <source>
        <dbReference type="Proteomes" id="UP001154078"/>
    </source>
</evidence>
<keyword evidence="6" id="KW-0812">Transmembrane</keyword>
<dbReference type="SMART" id="SM00004">
    <property type="entry name" value="NL"/>
    <property type="match status" value="1"/>
</dbReference>
<keyword evidence="2" id="KW-0808">Transferase</keyword>
<dbReference type="AlphaFoldDB" id="A0A9P0AUZ5"/>
<feature type="transmembrane region" description="Helical" evidence="6">
    <location>
        <begin position="12"/>
        <end position="30"/>
    </location>
</feature>
<keyword evidence="5" id="KW-0325">Glycoprotein</keyword>
<keyword evidence="9" id="KW-1185">Reference proteome</keyword>
<evidence type="ECO:0000256" key="2">
    <source>
        <dbReference type="ARBA" id="ARBA00022679"/>
    </source>
</evidence>
<dbReference type="PANTHER" id="PTHR24045">
    <property type="match status" value="1"/>
</dbReference>
<dbReference type="Pfam" id="PF17102">
    <property type="entry name" value="Stealth_CR3"/>
    <property type="match status" value="1"/>
</dbReference>
<dbReference type="Pfam" id="PF00066">
    <property type="entry name" value="Notch"/>
    <property type="match status" value="1"/>
</dbReference>
<sequence>MRVRIGLKKRSIFCKIFVVCLVVYILYLFLKSLFSNNNNKDERCIHSEPIDVVYTWVNGSDTKFINDLRIYLNNTQKTNYLKKRFDDKYELKFSLRSLEKYAPWVNHVFIVTNGQIPYWLNLDYKKVTIVTHKEIFKSSYNLPTFSSPAIECNLHRIPGLSKQFIYFNDDIFLGQPMYLEDFYTPNEGFYIYLSYPLPSCSANCSWMFVGDGQCDRFCNTVNCQNDGGDCENVDMNKQYYDNFQYTGIKSTRELLEINYNKIKYNFFKNINNSTTKVKSNNTINIENSTNNYSNFTLNDNFVSYNLKKLVQKPDKGLVAKIVEMHNKKIIYRDKKRRKWNFKTKKIIDAYSESLQYTHRLFNEKYEFKTRKVPAHAPILIDRKIMENLEKKFEKDFFKTELNKIRSADDLQFSFSYYYFLINEKINKTTEEIFDVFDTDKSGTWSDREIRTLLTQIYELPLSFQIVDHFETMLLNCTEKITKNDIATPLYERYVDSRLPTISKELVSKCTEISNILKNRFGTEQKYKFKTLSQVDGDFVTFVMLHSNISEVVSHLDEIRSRPKKFICLNDDLDYIQNGENEFVKSILYDFYLSLFPIPSQFELPDEYRNKFLYTDDLNMWKNHHFNVNVLIVCAILILIYFTFLKTIKKVCCRYVNKLFC</sequence>
<dbReference type="GO" id="GO:0005794">
    <property type="term" value="C:Golgi apparatus"/>
    <property type="evidence" value="ECO:0007669"/>
    <property type="project" value="TreeGrafter"/>
</dbReference>
<dbReference type="GO" id="GO:0016256">
    <property type="term" value="P:N-glycan processing to lysosome"/>
    <property type="evidence" value="ECO:0007669"/>
    <property type="project" value="TreeGrafter"/>
</dbReference>
<dbReference type="EMBL" id="OV121141">
    <property type="protein sequence ID" value="CAH0548693.1"/>
    <property type="molecule type" value="Genomic_DNA"/>
</dbReference>
<dbReference type="Proteomes" id="UP001154078">
    <property type="component" value="Chromosome 10"/>
</dbReference>
<reference evidence="8" key="1">
    <citation type="submission" date="2021-12" db="EMBL/GenBank/DDBJ databases">
        <authorList>
            <person name="King R."/>
        </authorList>
    </citation>
    <scope>NUCLEOTIDE SEQUENCE</scope>
</reference>
<keyword evidence="3" id="KW-0677">Repeat</keyword>
<feature type="transmembrane region" description="Helical" evidence="6">
    <location>
        <begin position="625"/>
        <end position="644"/>
    </location>
</feature>
<evidence type="ECO:0000259" key="7">
    <source>
        <dbReference type="SMART" id="SM00004"/>
    </source>
</evidence>
<dbReference type="InterPro" id="IPR000800">
    <property type="entry name" value="Notch_dom"/>
</dbReference>
<dbReference type="GO" id="GO:0046835">
    <property type="term" value="P:carbohydrate phosphorylation"/>
    <property type="evidence" value="ECO:0007669"/>
    <property type="project" value="TreeGrafter"/>
</dbReference>
<dbReference type="OrthoDB" id="263283at2759"/>
<dbReference type="InterPro" id="IPR047141">
    <property type="entry name" value="Stealth"/>
</dbReference>
<gene>
    <name evidence="8" type="ORF">MELIAE_LOCUS2114</name>
</gene>
<proteinExistence type="inferred from homology"/>
<evidence type="ECO:0000256" key="1">
    <source>
        <dbReference type="ARBA" id="ARBA00007583"/>
    </source>
</evidence>
<keyword evidence="6" id="KW-1133">Transmembrane helix</keyword>
<dbReference type="Gene3D" id="4.10.470.20">
    <property type="match status" value="1"/>
</dbReference>
<name>A0A9P0AUZ5_BRAAE</name>
<keyword evidence="4" id="KW-1015">Disulfide bond</keyword>
<dbReference type="InterPro" id="IPR011992">
    <property type="entry name" value="EF-hand-dom_pair"/>
</dbReference>
<organism evidence="8 9">
    <name type="scientific">Brassicogethes aeneus</name>
    <name type="common">Rape pollen beetle</name>
    <name type="synonym">Meligethes aeneus</name>
    <dbReference type="NCBI Taxonomy" id="1431903"/>
    <lineage>
        <taxon>Eukaryota</taxon>
        <taxon>Metazoa</taxon>
        <taxon>Ecdysozoa</taxon>
        <taxon>Arthropoda</taxon>
        <taxon>Hexapoda</taxon>
        <taxon>Insecta</taxon>
        <taxon>Pterygota</taxon>
        <taxon>Neoptera</taxon>
        <taxon>Endopterygota</taxon>
        <taxon>Coleoptera</taxon>
        <taxon>Polyphaga</taxon>
        <taxon>Cucujiformia</taxon>
        <taxon>Nitidulidae</taxon>
        <taxon>Meligethinae</taxon>
        <taxon>Brassicogethes</taxon>
    </lineage>
</organism>
<dbReference type="InterPro" id="IPR031356">
    <property type="entry name" value="Stealth_CR4"/>
</dbReference>
<protein>
    <recommendedName>
        <fullName evidence="7">LNR domain-containing protein</fullName>
    </recommendedName>
</protein>
<accession>A0A9P0AUZ5</accession>
<feature type="domain" description="LNR" evidence="7">
    <location>
        <begin position="193"/>
        <end position="231"/>
    </location>
</feature>
<dbReference type="Pfam" id="PF17103">
    <property type="entry name" value="Stealth_CR4"/>
    <property type="match status" value="1"/>
</dbReference>
<dbReference type="Pfam" id="PF11380">
    <property type="entry name" value="Stealth_CR2"/>
    <property type="match status" value="1"/>
</dbReference>
<dbReference type="Pfam" id="PF17101">
    <property type="entry name" value="Stealth_CR1"/>
    <property type="match status" value="1"/>
</dbReference>
<evidence type="ECO:0000256" key="3">
    <source>
        <dbReference type="ARBA" id="ARBA00022737"/>
    </source>
</evidence>
<evidence type="ECO:0000313" key="8">
    <source>
        <dbReference type="EMBL" id="CAH0548693.1"/>
    </source>
</evidence>
<evidence type="ECO:0000256" key="6">
    <source>
        <dbReference type="SAM" id="Phobius"/>
    </source>
</evidence>
<dbReference type="InterPro" id="IPR021520">
    <property type="entry name" value="Stealth_CR2"/>
</dbReference>
<dbReference type="SUPFAM" id="SSF47473">
    <property type="entry name" value="EF-hand"/>
    <property type="match status" value="1"/>
</dbReference>
<comment type="similarity">
    <text evidence="1">Belongs to the stealth family.</text>
</comment>
<dbReference type="Gene3D" id="1.10.238.10">
    <property type="entry name" value="EF-hand"/>
    <property type="match status" value="1"/>
</dbReference>
<dbReference type="InterPro" id="IPR031358">
    <property type="entry name" value="Stealth_CR1"/>
</dbReference>
<dbReference type="GO" id="GO:0003976">
    <property type="term" value="F:UDP-N-acetylglucosamine-lysosomal-enzyme N-acetylglucosaminephosphotransferase activity"/>
    <property type="evidence" value="ECO:0007669"/>
    <property type="project" value="TreeGrafter"/>
</dbReference>
<dbReference type="InterPro" id="IPR031357">
    <property type="entry name" value="Stealth_CR3"/>
</dbReference>